<reference evidence="3 4" key="1">
    <citation type="submission" date="2019-09" db="EMBL/GenBank/DDBJ databases">
        <title>The hologenome of the rock-dwelling lichen Lasallia pustulata.</title>
        <authorList>
            <person name="Greshake Tzovaras B."/>
            <person name="Segers F."/>
            <person name="Bicker A."/>
            <person name="Dal Grande F."/>
            <person name="Otte J."/>
            <person name="Hankeln T."/>
            <person name="Schmitt I."/>
            <person name="Ebersberger I."/>
        </authorList>
    </citation>
    <scope>NUCLEOTIDE SEQUENCE [LARGE SCALE GENOMIC DNA]</scope>
    <source>
        <strain evidence="3">A1-1</strain>
    </source>
</reference>
<protein>
    <recommendedName>
        <fullName evidence="2">DUF7514 domain-containing protein</fullName>
    </recommendedName>
</protein>
<feature type="compositionally biased region" description="Low complexity" evidence="1">
    <location>
        <begin position="367"/>
        <end position="380"/>
    </location>
</feature>
<feature type="compositionally biased region" description="Polar residues" evidence="1">
    <location>
        <begin position="273"/>
        <end position="286"/>
    </location>
</feature>
<dbReference type="InterPro" id="IPR055936">
    <property type="entry name" value="DUF7514"/>
</dbReference>
<feature type="compositionally biased region" description="Low complexity" evidence="1">
    <location>
        <begin position="287"/>
        <end position="296"/>
    </location>
</feature>
<sequence length="466" mass="51723">MENPTITAEEYWGYLIKADKTPTPLCEQLLLGIANYIKRDIAPWDVHCLTPTKLAAFYRHVGGDCDALFLKTPPPSLSFIYQCLGCFHTLQPDHDPWVSPSIPALTPQGFVRWQTVQLLLGPEEHVPFLQKAVKSFAIIHLADGSEFPKVLPKTAFPAQPDWEMLKWHDGVQEKLVAEKLRVEAEAPTSRTMPETTVRRDHDMDVDCSTTQSSIEDQSVVDAAEYFSEPRFSSPFVRPNIGVVHMPAPPHTHPPRQQQWLAPNSHHHRRRSLPDNNQRRNQYWSTDAPTPTQATAPHPRPHSRPTTPGTLSTTSSSSSSDDESSPTASEASGSPIVRYQDRYHLSAPSSGQERRHSAHSPYGPRDFATPQPAGAAPRAQQSYFDQDRTPAGPPRGTARGLNVRWRDANHIWDLPGSAPATLGGHHSARRREGRGDSSGGHSGSRRVRGPLRGVGGRRYPTDGLSWV</sequence>
<dbReference type="Proteomes" id="UP000324767">
    <property type="component" value="Unassembled WGS sequence"/>
</dbReference>
<dbReference type="PANTHER" id="PTHR39611">
    <property type="entry name" value="HYDROXYPROLINE-RICH GLYCOPROTEIN DZ-HRGP-RELATED"/>
    <property type="match status" value="1"/>
</dbReference>
<evidence type="ECO:0000256" key="1">
    <source>
        <dbReference type="SAM" id="MobiDB-lite"/>
    </source>
</evidence>
<feature type="compositionally biased region" description="Low complexity" evidence="1">
    <location>
        <begin position="303"/>
        <end position="331"/>
    </location>
</feature>
<proteinExistence type="predicted"/>
<feature type="region of interest" description="Disordered" evidence="1">
    <location>
        <begin position="414"/>
        <end position="466"/>
    </location>
</feature>
<dbReference type="Pfam" id="PF24355">
    <property type="entry name" value="DUF7514"/>
    <property type="match status" value="1"/>
</dbReference>
<feature type="domain" description="DUF7514" evidence="2">
    <location>
        <begin position="13"/>
        <end position="171"/>
    </location>
</feature>
<dbReference type="OrthoDB" id="5420895at2759"/>
<evidence type="ECO:0000313" key="4">
    <source>
        <dbReference type="Proteomes" id="UP000324767"/>
    </source>
</evidence>
<organism evidence="3 4">
    <name type="scientific">Lasallia pustulata</name>
    <dbReference type="NCBI Taxonomy" id="136370"/>
    <lineage>
        <taxon>Eukaryota</taxon>
        <taxon>Fungi</taxon>
        <taxon>Dikarya</taxon>
        <taxon>Ascomycota</taxon>
        <taxon>Pezizomycotina</taxon>
        <taxon>Lecanoromycetes</taxon>
        <taxon>OSLEUM clade</taxon>
        <taxon>Umbilicariomycetidae</taxon>
        <taxon>Umbilicariales</taxon>
        <taxon>Umbilicariaceae</taxon>
        <taxon>Lasallia</taxon>
    </lineage>
</organism>
<dbReference type="EMBL" id="VXIT01000001">
    <property type="protein sequence ID" value="KAA6415481.1"/>
    <property type="molecule type" value="Genomic_DNA"/>
</dbReference>
<evidence type="ECO:0000313" key="3">
    <source>
        <dbReference type="EMBL" id="KAA6415481.1"/>
    </source>
</evidence>
<accession>A0A5M8Q398</accession>
<name>A0A5M8Q398_9LECA</name>
<dbReference type="PANTHER" id="PTHR39611:SF2">
    <property type="entry name" value="HYDROXYPROLINE-RICH GLYCOPROTEIN DZ-HRGP"/>
    <property type="match status" value="1"/>
</dbReference>
<gene>
    <name evidence="3" type="ORF">FRX48_00196</name>
</gene>
<evidence type="ECO:0000259" key="2">
    <source>
        <dbReference type="Pfam" id="PF24355"/>
    </source>
</evidence>
<feature type="region of interest" description="Disordered" evidence="1">
    <location>
        <begin position="242"/>
        <end position="401"/>
    </location>
</feature>
<dbReference type="AlphaFoldDB" id="A0A5M8Q398"/>
<comment type="caution">
    <text evidence="3">The sequence shown here is derived from an EMBL/GenBank/DDBJ whole genome shotgun (WGS) entry which is preliminary data.</text>
</comment>